<keyword evidence="3" id="KW-1185">Reference proteome</keyword>
<reference evidence="2 3" key="1">
    <citation type="submission" date="2021-06" db="EMBL/GenBank/DDBJ databases">
        <title>Caerostris extrusa draft genome.</title>
        <authorList>
            <person name="Kono N."/>
            <person name="Arakawa K."/>
        </authorList>
    </citation>
    <scope>NUCLEOTIDE SEQUENCE [LARGE SCALE GENOMIC DNA]</scope>
</reference>
<accession>A0AAV4T0L6</accession>
<evidence type="ECO:0000313" key="3">
    <source>
        <dbReference type="Proteomes" id="UP001054945"/>
    </source>
</evidence>
<organism evidence="2 3">
    <name type="scientific">Caerostris extrusa</name>
    <name type="common">Bark spider</name>
    <name type="synonym">Caerostris bankana</name>
    <dbReference type="NCBI Taxonomy" id="172846"/>
    <lineage>
        <taxon>Eukaryota</taxon>
        <taxon>Metazoa</taxon>
        <taxon>Ecdysozoa</taxon>
        <taxon>Arthropoda</taxon>
        <taxon>Chelicerata</taxon>
        <taxon>Arachnida</taxon>
        <taxon>Araneae</taxon>
        <taxon>Araneomorphae</taxon>
        <taxon>Entelegynae</taxon>
        <taxon>Araneoidea</taxon>
        <taxon>Araneidae</taxon>
        <taxon>Caerostris</taxon>
    </lineage>
</organism>
<dbReference type="Proteomes" id="UP001054945">
    <property type="component" value="Unassembled WGS sequence"/>
</dbReference>
<keyword evidence="1" id="KW-0812">Transmembrane</keyword>
<keyword evidence="1" id="KW-1133">Transmembrane helix</keyword>
<evidence type="ECO:0000256" key="1">
    <source>
        <dbReference type="SAM" id="Phobius"/>
    </source>
</evidence>
<feature type="transmembrane region" description="Helical" evidence="1">
    <location>
        <begin position="32"/>
        <end position="51"/>
    </location>
</feature>
<protein>
    <submittedName>
        <fullName evidence="2">Uncharacterized protein</fullName>
    </submittedName>
</protein>
<keyword evidence="1" id="KW-0472">Membrane</keyword>
<comment type="caution">
    <text evidence="2">The sequence shown here is derived from an EMBL/GenBank/DDBJ whole genome shotgun (WGS) entry which is preliminary data.</text>
</comment>
<gene>
    <name evidence="2" type="primary">AVEN_91705_1</name>
    <name evidence="2" type="ORF">CEXT_687541</name>
</gene>
<dbReference type="AlphaFoldDB" id="A0AAV4T0L6"/>
<sequence>MPPPQFFQLLMLVAKVTGYVRGYPFVLRDSATVLTLFYFGASLWLYNPTTYHLRYLKGKSKANSQGRLITTYGEEFRWKRLSSPAKITKPFPCILIPNQKMSNETNNRKDYKPSKMTDQIDCREKIVKHKNNIACSNDKFEGKSETKSAYKFPVPKKVFGLNGDSAKRLANATSSN</sequence>
<evidence type="ECO:0000313" key="2">
    <source>
        <dbReference type="EMBL" id="GIY40213.1"/>
    </source>
</evidence>
<name>A0AAV4T0L6_CAEEX</name>
<proteinExistence type="predicted"/>
<dbReference type="EMBL" id="BPLR01010580">
    <property type="protein sequence ID" value="GIY40213.1"/>
    <property type="molecule type" value="Genomic_DNA"/>
</dbReference>